<dbReference type="Gene3D" id="1.10.8.60">
    <property type="match status" value="1"/>
</dbReference>
<dbReference type="EMBL" id="CP000112">
    <property type="protein sequence ID" value="ABB39422.1"/>
    <property type="molecule type" value="Genomic_DNA"/>
</dbReference>
<dbReference type="Pfam" id="PF13654">
    <property type="entry name" value="AAA_32"/>
    <property type="match status" value="1"/>
</dbReference>
<evidence type="ECO:0000256" key="2">
    <source>
        <dbReference type="PROSITE-ProRule" id="PRU01122"/>
    </source>
</evidence>
<dbReference type="Gene3D" id="3.40.50.300">
    <property type="entry name" value="P-loop containing nucleotide triphosphate hydrolases"/>
    <property type="match status" value="2"/>
</dbReference>
<evidence type="ECO:0000259" key="4">
    <source>
        <dbReference type="PROSITE" id="PS51786"/>
    </source>
</evidence>
<feature type="domain" description="Lon proteolytic" evidence="4">
    <location>
        <begin position="570"/>
        <end position="765"/>
    </location>
</feature>
<gene>
    <name evidence="5" type="ordered locus">Dde_2626</name>
</gene>
<dbReference type="KEGG" id="dde:Dde_2626"/>
<dbReference type="InterPro" id="IPR008269">
    <property type="entry name" value="Lon_proteolytic"/>
</dbReference>
<evidence type="ECO:0000256" key="3">
    <source>
        <dbReference type="SAM" id="MobiDB-lite"/>
    </source>
</evidence>
<dbReference type="InterPro" id="IPR027065">
    <property type="entry name" value="Lon_Prtase"/>
</dbReference>
<dbReference type="InterPro" id="IPR041699">
    <property type="entry name" value="AAA_32"/>
</dbReference>
<comment type="catalytic activity">
    <reaction evidence="2">
        <text>Hydrolysis of proteins in presence of ATP.</text>
        <dbReference type="EC" id="3.4.21.53"/>
    </reaction>
</comment>
<evidence type="ECO:0000313" key="6">
    <source>
        <dbReference type="Proteomes" id="UP000002710"/>
    </source>
</evidence>
<dbReference type="GO" id="GO:0006508">
    <property type="term" value="P:proteolysis"/>
    <property type="evidence" value="ECO:0007669"/>
    <property type="project" value="UniProtKB-KW"/>
</dbReference>
<dbReference type="PROSITE" id="PS51786">
    <property type="entry name" value="LON_PROTEOLYTIC"/>
    <property type="match status" value="1"/>
</dbReference>
<keyword evidence="2" id="KW-0720">Serine protease</keyword>
<dbReference type="Pfam" id="PF20436">
    <property type="entry name" value="LonB_AAA-LID"/>
    <property type="match status" value="1"/>
</dbReference>
<protein>
    <recommendedName>
        <fullName evidence="2">endopeptidase La</fullName>
        <ecNumber evidence="2">3.4.21.53</ecNumber>
    </recommendedName>
</protein>
<dbReference type="RefSeq" id="WP_011368459.1">
    <property type="nucleotide sequence ID" value="NC_007519.1"/>
</dbReference>
<feature type="active site" evidence="2">
    <location>
        <position position="703"/>
    </location>
</feature>
<dbReference type="GO" id="GO:0004176">
    <property type="term" value="F:ATP-dependent peptidase activity"/>
    <property type="evidence" value="ECO:0007669"/>
    <property type="project" value="UniProtKB-UniRule"/>
</dbReference>
<dbReference type="Pfam" id="PF20437">
    <property type="entry name" value="LonC_helical"/>
    <property type="match status" value="1"/>
</dbReference>
<dbReference type="SUPFAM" id="SSF54211">
    <property type="entry name" value="Ribosomal protein S5 domain 2-like"/>
    <property type="match status" value="1"/>
</dbReference>
<feature type="region of interest" description="Disordered" evidence="3">
    <location>
        <begin position="1"/>
        <end position="39"/>
    </location>
</feature>
<sequence length="803" mass="89072">MSRPKPLPSSKLRTRLDPTRIPCDDSRTLPRSAPRGSAQPRAMQALEMALHIRDTGYNIYLAGEANLGRTYMLMDVLTPRARKMPAPPDQLYVHNFDDRDHPRLILLPAGKGRALKNDLAQTITRIRKEIPSRFENDAYVKKRNELLERFQDIRDKLLKEMDSVAVGKGFNLDLDDAGGVTLYPLIEGKRLSEEEFERLDEGLRKNLKVKSDALLKVMTGLMRQLSKAEQSFSEGERSLDRKVMSEVLDAHLKPLAEEYNSACACAVLCDYFEDLRADMLDNLDSFVAKQDTPQQGDASGGSASEETLGRYEINLFVDNSELKGAPIVTEDHPTPANLLGCVEREAEMGALVTDFTLVKAGALQKANGGFLLLHMEDILQHPAAWEGLMRALRSSRARIEDPDDGVDTTKTKGIEPEPLDLSLKVILIGDEELYEQLTEHDDRFPKLFKIKAHMAETMRRDAAGVKNYLHRIGRIIEEAGLPPFTREAMAGIVDHGSRIIEDQKKLSLKFPLVRELMLEAAALASMKGKKMVDGATLHNALEARHYRSNLYEELFMEEYDRELIKVATSGQAVGHVTGLSVSMYGDFEFGLPHSISCTVGVGTGGIIDLEREAQLGGPIHTKAMMILKSYLLSQFAHNKPLVLSGSLCFEQNYVGVEGDSASGAELAALLSALAQVPIDMSLAFTGAVSQSGSIMAVGGVTRKIEGFFDLCVRRGLTGRQGVIIPHDNTDHLMLKYDVLKEVDAGKFAIYPVRHITEALELLTGIKTGNRRKDGSFTPDSLYHKVDRRLAEMGRLATRAFRSR</sequence>
<reference evidence="5 6" key="1">
    <citation type="journal article" date="2011" name="J. Bacteriol.">
        <title>Complete genome sequence and updated annotation of Desulfovibrio alaskensis G20.</title>
        <authorList>
            <person name="Hauser L.J."/>
            <person name="Land M.L."/>
            <person name="Brown S.D."/>
            <person name="Larimer F."/>
            <person name="Keller K.L."/>
            <person name="Rapp-Giles B.J."/>
            <person name="Price M.N."/>
            <person name="Lin M."/>
            <person name="Bruce D.C."/>
            <person name="Detter J.C."/>
            <person name="Tapia R."/>
            <person name="Han C.S."/>
            <person name="Goodwin L.A."/>
            <person name="Cheng J.F."/>
            <person name="Pitluck S."/>
            <person name="Copeland A."/>
            <person name="Lucas S."/>
            <person name="Nolan M."/>
            <person name="Lapidus A.L."/>
            <person name="Palumbo A.V."/>
            <person name="Wall J.D."/>
        </authorList>
    </citation>
    <scope>NUCLEOTIDE SEQUENCE [LARGE SCALE GENOMIC DNA]</scope>
    <source>
        <strain evidence="6">ATCC BAA 1058 / DSM 17464 / G20</strain>
    </source>
</reference>
<dbReference type="GO" id="GO:0005524">
    <property type="term" value="F:ATP binding"/>
    <property type="evidence" value="ECO:0007669"/>
    <property type="project" value="InterPro"/>
</dbReference>
<dbReference type="GO" id="GO:0004252">
    <property type="term" value="F:serine-type endopeptidase activity"/>
    <property type="evidence" value="ECO:0007669"/>
    <property type="project" value="UniProtKB-UniRule"/>
</dbReference>
<keyword evidence="1 2" id="KW-0645">Protease</keyword>
<feature type="compositionally biased region" description="Basic and acidic residues" evidence="3">
    <location>
        <begin position="14"/>
        <end position="28"/>
    </location>
</feature>
<dbReference type="InterPro" id="IPR020568">
    <property type="entry name" value="Ribosomal_Su5_D2-typ_SF"/>
</dbReference>
<dbReference type="Proteomes" id="UP000002710">
    <property type="component" value="Chromosome"/>
</dbReference>
<name>Q30Y24_OLEA2</name>
<dbReference type="HOGENOM" id="CLU_014785_0_1_7"/>
<dbReference type="PRINTS" id="PR00830">
    <property type="entry name" value="ENDOLAPTASE"/>
</dbReference>
<feature type="active site" evidence="2">
    <location>
        <position position="660"/>
    </location>
</feature>
<dbReference type="eggNOG" id="COG1067">
    <property type="taxonomic scope" value="Bacteria"/>
</dbReference>
<dbReference type="InterPro" id="IPR046843">
    <property type="entry name" value="LonB_AAA-LID"/>
</dbReference>
<organism evidence="5 6">
    <name type="scientific">Oleidesulfovibrio alaskensis (strain ATCC BAA-1058 / DSM 17464 / G20)</name>
    <name type="common">Desulfovibrio alaskensis</name>
    <dbReference type="NCBI Taxonomy" id="207559"/>
    <lineage>
        <taxon>Bacteria</taxon>
        <taxon>Pseudomonadati</taxon>
        <taxon>Thermodesulfobacteriota</taxon>
        <taxon>Desulfovibrionia</taxon>
        <taxon>Desulfovibrionales</taxon>
        <taxon>Desulfovibrionaceae</taxon>
        <taxon>Oleidesulfovibrio</taxon>
    </lineage>
</organism>
<dbReference type="EC" id="3.4.21.53" evidence="2"/>
<dbReference type="Pfam" id="PF05362">
    <property type="entry name" value="Lon_C"/>
    <property type="match status" value="1"/>
</dbReference>
<keyword evidence="6" id="KW-1185">Reference proteome</keyword>
<dbReference type="PANTHER" id="PTHR10046">
    <property type="entry name" value="ATP DEPENDENT LON PROTEASE FAMILY MEMBER"/>
    <property type="match status" value="1"/>
</dbReference>
<dbReference type="InterPro" id="IPR027417">
    <property type="entry name" value="P-loop_NTPase"/>
</dbReference>
<dbReference type="Gene3D" id="3.30.230.10">
    <property type="match status" value="1"/>
</dbReference>
<evidence type="ECO:0000313" key="5">
    <source>
        <dbReference type="EMBL" id="ABB39422.1"/>
    </source>
</evidence>
<dbReference type="GO" id="GO:0030163">
    <property type="term" value="P:protein catabolic process"/>
    <property type="evidence" value="ECO:0007669"/>
    <property type="project" value="InterPro"/>
</dbReference>
<keyword evidence="2" id="KW-0378">Hydrolase</keyword>
<dbReference type="InterPro" id="IPR046844">
    <property type="entry name" value="Lon-like_helical"/>
</dbReference>
<accession>Q30Y24</accession>
<dbReference type="AlphaFoldDB" id="Q30Y24"/>
<proteinExistence type="inferred from homology"/>
<dbReference type="InterPro" id="IPR014721">
    <property type="entry name" value="Ribsml_uS5_D2-typ_fold_subgr"/>
</dbReference>
<dbReference type="STRING" id="207559.Dde_2626"/>
<comment type="similarity">
    <text evidence="2">Belongs to the peptidase S16 family.</text>
</comment>
<evidence type="ECO:0000256" key="1">
    <source>
        <dbReference type="ARBA" id="ARBA00022670"/>
    </source>
</evidence>